<feature type="transmembrane region" description="Helical" evidence="7">
    <location>
        <begin position="278"/>
        <end position="301"/>
    </location>
</feature>
<keyword evidence="5 7" id="KW-1133">Transmembrane helix</keyword>
<dbReference type="NCBIfam" id="TIGR00711">
    <property type="entry name" value="efflux_EmrB"/>
    <property type="match status" value="1"/>
</dbReference>
<evidence type="ECO:0000313" key="9">
    <source>
        <dbReference type="EMBL" id="MFC0532647.1"/>
    </source>
</evidence>
<evidence type="ECO:0000259" key="8">
    <source>
        <dbReference type="PROSITE" id="PS50850"/>
    </source>
</evidence>
<evidence type="ECO:0000256" key="6">
    <source>
        <dbReference type="ARBA" id="ARBA00023136"/>
    </source>
</evidence>
<keyword evidence="6 7" id="KW-0472">Membrane</keyword>
<evidence type="ECO:0000256" key="3">
    <source>
        <dbReference type="ARBA" id="ARBA00022475"/>
    </source>
</evidence>
<comment type="subcellular location">
    <subcellularLocation>
        <location evidence="1">Cell membrane</location>
        <topology evidence="1">Multi-pass membrane protein</topology>
    </subcellularLocation>
</comment>
<feature type="transmembrane region" description="Helical" evidence="7">
    <location>
        <begin position="140"/>
        <end position="163"/>
    </location>
</feature>
<feature type="transmembrane region" description="Helical" evidence="7">
    <location>
        <begin position="367"/>
        <end position="386"/>
    </location>
</feature>
<feature type="transmembrane region" description="Helical" evidence="7">
    <location>
        <begin position="83"/>
        <end position="102"/>
    </location>
</feature>
<dbReference type="Gene3D" id="1.20.1720.10">
    <property type="entry name" value="Multidrug resistance protein D"/>
    <property type="match status" value="1"/>
</dbReference>
<feature type="transmembrane region" description="Helical" evidence="7">
    <location>
        <begin position="307"/>
        <end position="329"/>
    </location>
</feature>
<dbReference type="InterPro" id="IPR011701">
    <property type="entry name" value="MFS"/>
</dbReference>
<proteinExistence type="predicted"/>
<dbReference type="InterPro" id="IPR036259">
    <property type="entry name" value="MFS_trans_sf"/>
</dbReference>
<dbReference type="PRINTS" id="PR01036">
    <property type="entry name" value="TCRTETB"/>
</dbReference>
<dbReference type="EMBL" id="JBHLUH010000073">
    <property type="protein sequence ID" value="MFC0532647.1"/>
    <property type="molecule type" value="Genomic_DNA"/>
</dbReference>
<reference evidence="9 10" key="1">
    <citation type="submission" date="2024-09" db="EMBL/GenBank/DDBJ databases">
        <authorList>
            <person name="Sun Q."/>
            <person name="Mori K."/>
        </authorList>
    </citation>
    <scope>NUCLEOTIDE SEQUENCE [LARGE SCALE GENOMIC DNA]</scope>
    <source>
        <strain evidence="9 10">TBRC 3947</strain>
    </source>
</reference>
<evidence type="ECO:0000256" key="5">
    <source>
        <dbReference type="ARBA" id="ARBA00022989"/>
    </source>
</evidence>
<feature type="transmembrane region" description="Helical" evidence="7">
    <location>
        <begin position="108"/>
        <end position="133"/>
    </location>
</feature>
<feature type="transmembrane region" description="Helical" evidence="7">
    <location>
        <begin position="341"/>
        <end position="361"/>
    </location>
</feature>
<feature type="transmembrane region" description="Helical" evidence="7">
    <location>
        <begin position="169"/>
        <end position="190"/>
    </location>
</feature>
<evidence type="ECO:0000313" key="10">
    <source>
        <dbReference type="Proteomes" id="UP001589867"/>
    </source>
</evidence>
<evidence type="ECO:0000256" key="2">
    <source>
        <dbReference type="ARBA" id="ARBA00022448"/>
    </source>
</evidence>
<organism evidence="9 10">
    <name type="scientific">Phytohabitans kaempferiae</name>
    <dbReference type="NCBI Taxonomy" id="1620943"/>
    <lineage>
        <taxon>Bacteria</taxon>
        <taxon>Bacillati</taxon>
        <taxon>Actinomycetota</taxon>
        <taxon>Actinomycetes</taxon>
        <taxon>Micromonosporales</taxon>
        <taxon>Micromonosporaceae</taxon>
    </lineage>
</organism>
<dbReference type="RefSeq" id="WP_377259074.1">
    <property type="nucleotide sequence ID" value="NZ_JBHLUH010000073.1"/>
</dbReference>
<comment type="caution">
    <text evidence="9">The sequence shown here is derived from an EMBL/GenBank/DDBJ whole genome shotgun (WGS) entry which is preliminary data.</text>
</comment>
<dbReference type="PANTHER" id="PTHR42718:SF42">
    <property type="entry name" value="EXPORT PROTEIN"/>
    <property type="match status" value="1"/>
</dbReference>
<dbReference type="PANTHER" id="PTHR42718">
    <property type="entry name" value="MAJOR FACILITATOR SUPERFAMILY MULTIDRUG TRANSPORTER MFSC"/>
    <property type="match status" value="1"/>
</dbReference>
<sequence length="546" mass="57208">MSASHEATERRHSPWLVLATLCLGFFMILLDTTIVNIAIPDMSADLDASLAQLLWIVNAYVLVYAVLLITAGRLGDLYGPKQLFIIGLVVFTLASAACGFATTPGQLVAARIVQGVGGALLTPQTLSVITVIFPSEKRGAAFGVWGGVAGVATVTGPTLGGYLVTDWGWQWIFFVNVPVGVVTVALAAVVMPNLKLNRRHRLDWTGTLLATAGLFLITYGLIEGESHHWGRVWGAITIPMVIGAGVLVMVAFFAHQYATRAKEPLVPFSIFSDRNFSLMNWVVGAIAFGMLGLFLPLVIFLQSVIGLSALQAGIALAPMSVLTMFIAPFAGRAADRMGGKWILFTGLTLWSLGMGLVVWLARADAGQWSLLPGLLVAGTGLGMTFAPLQTIAMRDIVPRMAGAASGLINTSRQLGGVVGSAAVGALLQARLATELPQAARDQAGTLPPQYREQFVAGFSGASSGSLHVGAGQTGVSLPPGLPEQARQALAGAAERAFREGFTHAMRLTLILPLAVLAAAAISCLLIRGRARTPTPEKDATPAAVGG</sequence>
<dbReference type="PROSITE" id="PS50850">
    <property type="entry name" value="MFS"/>
    <property type="match status" value="1"/>
</dbReference>
<dbReference type="Pfam" id="PF07690">
    <property type="entry name" value="MFS_1"/>
    <property type="match status" value="1"/>
</dbReference>
<feature type="transmembrane region" description="Helical" evidence="7">
    <location>
        <begin position="234"/>
        <end position="257"/>
    </location>
</feature>
<dbReference type="InterPro" id="IPR020846">
    <property type="entry name" value="MFS_dom"/>
</dbReference>
<feature type="transmembrane region" description="Helical" evidence="7">
    <location>
        <begin position="51"/>
        <end position="71"/>
    </location>
</feature>
<gene>
    <name evidence="9" type="ORF">ACFFIA_34005</name>
</gene>
<feature type="transmembrane region" description="Helical" evidence="7">
    <location>
        <begin position="15"/>
        <end position="39"/>
    </location>
</feature>
<keyword evidence="10" id="KW-1185">Reference proteome</keyword>
<dbReference type="Gene3D" id="1.20.1250.20">
    <property type="entry name" value="MFS general substrate transporter like domains"/>
    <property type="match status" value="1"/>
</dbReference>
<evidence type="ECO:0000256" key="7">
    <source>
        <dbReference type="SAM" id="Phobius"/>
    </source>
</evidence>
<accession>A0ABV6MD34</accession>
<dbReference type="CDD" id="cd17321">
    <property type="entry name" value="MFS_MMR_MDR_like"/>
    <property type="match status" value="1"/>
</dbReference>
<feature type="domain" description="Major facilitator superfamily (MFS) profile" evidence="8">
    <location>
        <begin position="17"/>
        <end position="531"/>
    </location>
</feature>
<dbReference type="InterPro" id="IPR004638">
    <property type="entry name" value="EmrB-like"/>
</dbReference>
<name>A0ABV6MD34_9ACTN</name>
<protein>
    <submittedName>
        <fullName evidence="9">MFS transporter</fullName>
    </submittedName>
</protein>
<keyword evidence="3" id="KW-1003">Cell membrane</keyword>
<feature type="transmembrane region" description="Helical" evidence="7">
    <location>
        <begin position="507"/>
        <end position="527"/>
    </location>
</feature>
<feature type="transmembrane region" description="Helical" evidence="7">
    <location>
        <begin position="202"/>
        <end position="222"/>
    </location>
</feature>
<dbReference type="Proteomes" id="UP001589867">
    <property type="component" value="Unassembled WGS sequence"/>
</dbReference>
<keyword evidence="2" id="KW-0813">Transport</keyword>
<evidence type="ECO:0000256" key="1">
    <source>
        <dbReference type="ARBA" id="ARBA00004651"/>
    </source>
</evidence>
<dbReference type="SUPFAM" id="SSF103473">
    <property type="entry name" value="MFS general substrate transporter"/>
    <property type="match status" value="1"/>
</dbReference>
<keyword evidence="4 7" id="KW-0812">Transmembrane</keyword>
<evidence type="ECO:0000256" key="4">
    <source>
        <dbReference type="ARBA" id="ARBA00022692"/>
    </source>
</evidence>